<evidence type="ECO:0000256" key="16">
    <source>
        <dbReference type="SAM" id="MobiDB-lite"/>
    </source>
</evidence>
<evidence type="ECO:0000256" key="14">
    <source>
        <dbReference type="ARBA" id="ARBA00041693"/>
    </source>
</evidence>
<evidence type="ECO:0000256" key="8">
    <source>
        <dbReference type="ARBA" id="ARBA00022763"/>
    </source>
</evidence>
<feature type="domain" description="Metallo-beta-lactamase" evidence="17">
    <location>
        <begin position="1"/>
        <end position="155"/>
    </location>
</feature>
<dbReference type="Proteomes" id="UP000694888">
    <property type="component" value="Unplaced"/>
</dbReference>
<dbReference type="InterPro" id="IPR011084">
    <property type="entry name" value="DRMBL"/>
</dbReference>
<evidence type="ECO:0000256" key="1">
    <source>
        <dbReference type="ARBA" id="ARBA00001526"/>
    </source>
</evidence>
<keyword evidence="8" id="KW-0227">DNA damage</keyword>
<evidence type="ECO:0000256" key="6">
    <source>
        <dbReference type="ARBA" id="ARBA00022454"/>
    </source>
</evidence>
<keyword evidence="9" id="KW-0378">Hydrolase</keyword>
<comment type="catalytic activity">
    <reaction evidence="1">
        <text>a beta-lactam + H2O = a substituted beta-amino acid</text>
        <dbReference type="Rhea" id="RHEA:20401"/>
        <dbReference type="ChEBI" id="CHEBI:15377"/>
        <dbReference type="ChEBI" id="CHEBI:35627"/>
        <dbReference type="ChEBI" id="CHEBI:140347"/>
        <dbReference type="EC" id="3.5.2.6"/>
    </reaction>
</comment>
<evidence type="ECO:0000256" key="15">
    <source>
        <dbReference type="ARBA" id="ARBA00042738"/>
    </source>
</evidence>
<evidence type="ECO:0000256" key="9">
    <source>
        <dbReference type="ARBA" id="ARBA00022801"/>
    </source>
</evidence>
<sequence length="769" mass="84767">MNGHIIPGTGIAVDYWKIRGGPESYIHFLTHLHGDHIVGLTSSWKRPIYCSQFTADMLHLYYGIPSHLISVTPVGQSILVKDSSSNGFTVTAIDADHCPGSVMFYFQGDFGNILYTGDFRGTPGVLDACQHLAGKVDTLYLDNTYSNPRCVFPSREECRQELIRIAKMHPDHDIIVGALSLGKEMLLAQLGVALDETVYVSAKCLRVAQLILETNVFATAELHGQRGRLRTMPMHQVTRKLIQRLNETTPTIALLPTALYTGLDISPFCREPKVFIVPYSDHSSYPELCQFVSTVKPVAIHPIVTSGRGPFGIDISDRTDMDLYKQYLSRPKEATSLSDRVLQSNSETIESCTGGHESSFTHQAQSKSVLDSDVDGKDIDRTGSQGKRRKKLKQRVAKRKEAKGVVFGDVEQESVSTDDPEGEEDDGNVSKVRKCSSLSSVYSNCESEFVPESPVSIVADVSMNVLADIGKHIKANATAPPDTVFNETVQEEETSGSISVVTHSPSDVSGNQGHDDCHSPLNHTTNVPATCDHSHVNYVKTPLHNNVHSPAQCTKSPLNCVHTSVDCDHTSVSSVHSDDNNSDQRSREPDTCSHSVSGHSSDVDMEGERENSASFSLNDLSDSCSEESHLVSKEILSSKKKLTNCVKIRNSCDTNKDEFANDSITDSPPAWSHWKNHALFLRRWRKEERELSPLDSAIAALKPSQTSVKEQQVKSQRLPSGFLNFTITSSHRKAKVTDTRKSTLTDLPKCLGKVQNSRKRKIECSNKSS</sequence>
<evidence type="ECO:0000256" key="12">
    <source>
        <dbReference type="ARBA" id="ARBA00023242"/>
    </source>
</evidence>
<feature type="region of interest" description="Disordered" evidence="16">
    <location>
        <begin position="347"/>
        <end position="397"/>
    </location>
</feature>
<dbReference type="Pfam" id="PF07522">
    <property type="entry name" value="DRMBL"/>
    <property type="match status" value="1"/>
</dbReference>
<dbReference type="RefSeq" id="XP_005105971.1">
    <property type="nucleotide sequence ID" value="XM_005105914.3"/>
</dbReference>
<feature type="region of interest" description="Disordered" evidence="16">
    <location>
        <begin position="571"/>
        <end position="616"/>
    </location>
</feature>
<reference evidence="19" key="1">
    <citation type="submission" date="2025-08" db="UniProtKB">
        <authorList>
            <consortium name="RefSeq"/>
        </authorList>
    </citation>
    <scope>IDENTIFICATION</scope>
</reference>
<dbReference type="SMART" id="SM00849">
    <property type="entry name" value="Lactamase_B"/>
    <property type="match status" value="1"/>
</dbReference>
<evidence type="ECO:0000313" key="19">
    <source>
        <dbReference type="RefSeq" id="XP_005105971.1"/>
    </source>
</evidence>
<feature type="region of interest" description="Disordered" evidence="16">
    <location>
        <begin position="409"/>
        <end position="431"/>
    </location>
</feature>
<dbReference type="PANTHER" id="PTHR23240:SF26">
    <property type="entry name" value="5' EXONUCLEASE APOLLO"/>
    <property type="match status" value="1"/>
</dbReference>
<accession>A0ABM0K0N0</accession>
<keyword evidence="6" id="KW-0158">Chromosome</keyword>
<dbReference type="GeneID" id="101845573"/>
<dbReference type="SUPFAM" id="SSF56281">
    <property type="entry name" value="Metallo-hydrolase/oxidoreductase"/>
    <property type="match status" value="1"/>
</dbReference>
<feature type="compositionally biased region" description="Basic and acidic residues" evidence="16">
    <location>
        <begin position="576"/>
        <end position="591"/>
    </location>
</feature>
<comment type="similarity">
    <text evidence="4">Belongs to the DNA repair metallo-beta-lactamase (DRMBL) family.</text>
</comment>
<evidence type="ECO:0000259" key="17">
    <source>
        <dbReference type="SMART" id="SM00849"/>
    </source>
</evidence>
<feature type="compositionally biased region" description="Acidic residues" evidence="16">
    <location>
        <begin position="410"/>
        <end position="427"/>
    </location>
</feature>
<gene>
    <name evidence="19" type="primary">LOC101845573</name>
</gene>
<evidence type="ECO:0000256" key="11">
    <source>
        <dbReference type="ARBA" id="ARBA00023204"/>
    </source>
</evidence>
<evidence type="ECO:0000256" key="13">
    <source>
        <dbReference type="ARBA" id="ARBA00039555"/>
    </source>
</evidence>
<dbReference type="InterPro" id="IPR001279">
    <property type="entry name" value="Metallo-B-lactamas"/>
</dbReference>
<evidence type="ECO:0000256" key="4">
    <source>
        <dbReference type="ARBA" id="ARBA00010304"/>
    </source>
</evidence>
<evidence type="ECO:0000256" key="3">
    <source>
        <dbReference type="ARBA" id="ARBA00004574"/>
    </source>
</evidence>
<keyword evidence="11" id="KW-0234">DNA repair</keyword>
<keyword evidence="7" id="KW-0540">Nuclease</keyword>
<dbReference type="InterPro" id="IPR036866">
    <property type="entry name" value="RibonucZ/Hydroxyglut_hydro"/>
</dbReference>
<organism evidence="18 19">
    <name type="scientific">Aplysia californica</name>
    <name type="common">California sea hare</name>
    <dbReference type="NCBI Taxonomy" id="6500"/>
    <lineage>
        <taxon>Eukaryota</taxon>
        <taxon>Metazoa</taxon>
        <taxon>Spiralia</taxon>
        <taxon>Lophotrochozoa</taxon>
        <taxon>Mollusca</taxon>
        <taxon>Gastropoda</taxon>
        <taxon>Heterobranchia</taxon>
        <taxon>Euthyneura</taxon>
        <taxon>Tectipleura</taxon>
        <taxon>Aplysiida</taxon>
        <taxon>Aplysioidea</taxon>
        <taxon>Aplysiidae</taxon>
        <taxon>Aplysia</taxon>
    </lineage>
</organism>
<dbReference type="EC" id="3.5.2.6" evidence="5"/>
<keyword evidence="10" id="KW-0779">Telomere</keyword>
<protein>
    <recommendedName>
        <fullName evidence="13">5' exonuclease Apollo</fullName>
        <ecNumber evidence="5">3.5.2.6</ecNumber>
    </recommendedName>
    <alternativeName>
        <fullName evidence="14">DNA cross-link repair 1B protein</fullName>
    </alternativeName>
    <alternativeName>
        <fullName evidence="15">SNM1 homolog B</fullName>
    </alternativeName>
</protein>
<dbReference type="PANTHER" id="PTHR23240">
    <property type="entry name" value="DNA CROSS-LINK REPAIR PROTEIN PSO2/SNM1-RELATED"/>
    <property type="match status" value="1"/>
</dbReference>
<feature type="compositionally biased region" description="Polar residues" evidence="16">
    <location>
        <begin position="347"/>
        <end position="369"/>
    </location>
</feature>
<evidence type="ECO:0000256" key="7">
    <source>
        <dbReference type="ARBA" id="ARBA00022722"/>
    </source>
</evidence>
<proteinExistence type="inferred from homology"/>
<evidence type="ECO:0000256" key="2">
    <source>
        <dbReference type="ARBA" id="ARBA00004123"/>
    </source>
</evidence>
<feature type="compositionally biased region" description="Basic residues" evidence="16">
    <location>
        <begin position="386"/>
        <end position="397"/>
    </location>
</feature>
<dbReference type="GO" id="GO:0004527">
    <property type="term" value="F:exonuclease activity"/>
    <property type="evidence" value="ECO:0007669"/>
    <property type="project" value="UniProtKB-KW"/>
</dbReference>
<keyword evidence="19" id="KW-0269">Exonuclease</keyword>
<keyword evidence="12" id="KW-0539">Nucleus</keyword>
<evidence type="ECO:0000313" key="18">
    <source>
        <dbReference type="Proteomes" id="UP000694888"/>
    </source>
</evidence>
<dbReference type="Gene3D" id="3.40.50.12650">
    <property type="match status" value="1"/>
</dbReference>
<comment type="subcellular location">
    <subcellularLocation>
        <location evidence="3">Chromosome</location>
        <location evidence="3">Telomere</location>
    </subcellularLocation>
    <subcellularLocation>
        <location evidence="2">Nucleus</location>
    </subcellularLocation>
</comment>
<name>A0ABM0K0N0_APLCA</name>
<keyword evidence="18" id="KW-1185">Reference proteome</keyword>
<evidence type="ECO:0000256" key="5">
    <source>
        <dbReference type="ARBA" id="ARBA00012865"/>
    </source>
</evidence>
<dbReference type="Gene3D" id="3.60.15.10">
    <property type="entry name" value="Ribonuclease Z/Hydroxyacylglutathione hydrolase-like"/>
    <property type="match status" value="1"/>
</dbReference>
<evidence type="ECO:0000256" key="10">
    <source>
        <dbReference type="ARBA" id="ARBA00022895"/>
    </source>
</evidence>